<evidence type="ECO:0000256" key="4">
    <source>
        <dbReference type="ARBA" id="ARBA00022688"/>
    </source>
</evidence>
<comment type="caution">
    <text evidence="13">The sequence shown here is derived from an EMBL/GenBank/DDBJ whole genome shotgun (WGS) entry which is preliminary data.</text>
</comment>
<dbReference type="NCBIfam" id="TIGR01988">
    <property type="entry name" value="Ubi-OHases"/>
    <property type="match status" value="1"/>
</dbReference>
<evidence type="ECO:0000256" key="7">
    <source>
        <dbReference type="ARBA" id="ARBA00023002"/>
    </source>
</evidence>
<keyword evidence="3 11" id="KW-0285">Flavoprotein</keyword>
<evidence type="ECO:0000256" key="9">
    <source>
        <dbReference type="ARBA" id="ARBA00023128"/>
    </source>
</evidence>
<evidence type="ECO:0000256" key="2">
    <source>
        <dbReference type="ARBA" id="ARBA00005349"/>
    </source>
</evidence>
<dbReference type="Proteomes" id="UP000270230">
    <property type="component" value="Unassembled WGS sequence"/>
</dbReference>
<dbReference type="VEuPathDB" id="FungiDB:BTJ68_07528"/>
<keyword evidence="4 11" id="KW-0831">Ubiquinone biosynthesis</keyword>
<evidence type="ECO:0000256" key="3">
    <source>
        <dbReference type="ARBA" id="ARBA00022630"/>
    </source>
</evidence>
<keyword evidence="7 11" id="KW-0560">Oxidoreductase</keyword>
<comment type="similarity">
    <text evidence="2 11">Belongs to the UbiH/COQ6 family.</text>
</comment>
<evidence type="ECO:0000256" key="11">
    <source>
        <dbReference type="HAMAP-Rule" id="MF_03193"/>
    </source>
</evidence>
<dbReference type="InterPro" id="IPR051205">
    <property type="entry name" value="UbiH/COQ6_monooxygenase"/>
</dbReference>
<keyword evidence="8 11" id="KW-0503">Monooxygenase</keyword>
<evidence type="ECO:0000256" key="5">
    <source>
        <dbReference type="ARBA" id="ARBA00022792"/>
    </source>
</evidence>
<comment type="subcellular location">
    <subcellularLocation>
        <location evidence="11">Mitochondrion inner membrane</location>
        <topology evidence="11">Peripheral membrane protein</topology>
        <orientation evidence="11">Matrix side</orientation>
    </subcellularLocation>
</comment>
<dbReference type="GO" id="GO:0071949">
    <property type="term" value="F:FAD binding"/>
    <property type="evidence" value="ECO:0007669"/>
    <property type="project" value="InterPro"/>
</dbReference>
<dbReference type="GO" id="GO:0031314">
    <property type="term" value="C:extrinsic component of mitochondrial inner membrane"/>
    <property type="evidence" value="ECO:0007669"/>
    <property type="project" value="UniProtKB-UniRule"/>
</dbReference>
<keyword evidence="6 11" id="KW-0274">FAD</keyword>
<dbReference type="SUPFAM" id="SSF51905">
    <property type="entry name" value="FAD/NAD(P)-binding domain"/>
    <property type="match status" value="1"/>
</dbReference>
<dbReference type="InterPro" id="IPR000689">
    <property type="entry name" value="UbQ_mOase_COQ6"/>
</dbReference>
<dbReference type="InterPro" id="IPR010971">
    <property type="entry name" value="UbiH/COQ6"/>
</dbReference>
<evidence type="ECO:0000256" key="10">
    <source>
        <dbReference type="ARBA" id="ARBA00023136"/>
    </source>
</evidence>
<dbReference type="EMBL" id="QWIN01000074">
    <property type="protein sequence ID" value="RMY60123.1"/>
    <property type="molecule type" value="Genomic_DNA"/>
</dbReference>
<dbReference type="Gene3D" id="3.50.50.60">
    <property type="entry name" value="FAD/NAD(P)-binding domain"/>
    <property type="match status" value="2"/>
</dbReference>
<comment type="pathway">
    <text evidence="11">Cofactor biosynthesis; ubiquinone biosynthesis.</text>
</comment>
<name>A0A3M7D7K1_HORWE</name>
<dbReference type="InterPro" id="IPR036188">
    <property type="entry name" value="FAD/NAD-bd_sf"/>
</dbReference>
<keyword evidence="5 11" id="KW-0999">Mitochondrion inner membrane</keyword>
<keyword evidence="10 11" id="KW-0472">Membrane</keyword>
<dbReference type="InterPro" id="IPR018168">
    <property type="entry name" value="Ubi_Hdrlase_CS"/>
</dbReference>
<dbReference type="EC" id="1.14.15.46" evidence="11"/>
<comment type="cofactor">
    <cofactor evidence="1 11">
        <name>FAD</name>
        <dbReference type="ChEBI" id="CHEBI:57692"/>
    </cofactor>
</comment>
<dbReference type="HAMAP" id="MF_03193">
    <property type="entry name" value="COQ6_monooxygenase"/>
    <property type="match status" value="1"/>
</dbReference>
<sequence>MPEQKTSPQKQKQKQERSLHRMYRSRRMNMASQLTLFRRLLALPPTLRRSFWSSTTTSKPTAPEHDMYDVVCVGGGPAGLSFLAALQAHPSTRGLKTALVDTQDLTTARTAGHAEAYSNRCSSLTPSSLRFLKQIGAWEKVNVQRAQPYHAMDVWDGVSGSKIHFDPIDKQGSGILEALGEMIPGSRLRASRRKYESSEETASVATMCENGNLTAALLQRLHDAMTVNNASSVNLLDKTKVESIDLGPEPKTEQDTNLSQWPIVSTPSGSPLAARLLVGADGATSPVRQFADIASHGWDYGQHGVVATLSLSNSFEANDVRTAYQRFLPTGPIALLPLPGNTASLVWSTTPAHAARLKSLAPADFIATVNAAFRLLPVDINYMLETMPASGQAGELEWRESATQSSSTGLPASFPRVTNVQQGSVASFPLRMRHADTYTGHRIALLGDAAHTIHPLAGQGLNLGLADAEALAKQIAWGVDHGVDIGTNWCLDQYNADRWAANNAMLGVVDKLKKVYSAESGPVVWGRSLGVDVLDRLGAVKGAVMGAASGGK</sequence>
<feature type="domain" description="FAD-binding" evidence="12">
    <location>
        <begin position="68"/>
        <end position="505"/>
    </location>
</feature>
<comment type="subunit">
    <text evidence="11">Component of a multi-subunit COQ enzyme complex, composed of at least COQ3, COQ4, COQ5, COQ6, COQ7 and COQ9.</text>
</comment>
<dbReference type="PRINTS" id="PR00420">
    <property type="entry name" value="RNGMNOXGNASE"/>
</dbReference>
<comment type="function">
    <text evidence="11">FAD-dependent monooxygenase required for two non-consecutive steps during ubiquinone biosynthesis. Required for the C5-ring hydroxylation during ubiquinone biosynthesis by catalyzing the hydroxylation of 4-hydroxy-3-(all-trans-polyprenyl)benzoic acid to 3,4-dihydroxy-5-(all-trans-polyprenyl)benzoic acid. Also acts downstream of coq4, for the C1-hydroxylation during ubiquinone biosynthesis by catalyzing the hydroxylation of 2-methoxy-6-(all-trans-polyprenyl)phenol to 2-methoxy-6-(all-trans-polyprenyl)benzene-1,4-diol. The electrons required for the hydroxylation reaction are funneled indirectly to coq6 from NADPH via a ferredoxin/ferredoxin reductase system.</text>
</comment>
<dbReference type="Pfam" id="PF01494">
    <property type="entry name" value="FAD_binding_3"/>
    <property type="match status" value="1"/>
</dbReference>
<proteinExistence type="inferred from homology"/>
<dbReference type="PANTHER" id="PTHR43876">
    <property type="entry name" value="UBIQUINONE BIOSYNTHESIS MONOOXYGENASE COQ6, MITOCHONDRIAL"/>
    <property type="match status" value="1"/>
</dbReference>
<comment type="catalytic activity">
    <reaction evidence="11">
        <text>a 4-hydroxy-3-(all-trans-polyprenyl)benzoate + 2 reduced [2Fe-2S]-[ferredoxin] + O2 + 2 H(+) = a 3,4-dihydroxy-5-(all-trans-polyprenyl)benzoate + 2 oxidized [2Fe-2S]-[ferredoxin] + H2O</text>
        <dbReference type="Rhea" id="RHEA:81195"/>
        <dbReference type="Rhea" id="RHEA-COMP:9514"/>
        <dbReference type="Rhea" id="RHEA-COMP:10000"/>
        <dbReference type="Rhea" id="RHEA-COMP:10001"/>
        <dbReference type="Rhea" id="RHEA-COMP:10930"/>
        <dbReference type="ChEBI" id="CHEBI:15377"/>
        <dbReference type="ChEBI" id="CHEBI:15378"/>
        <dbReference type="ChEBI" id="CHEBI:15379"/>
        <dbReference type="ChEBI" id="CHEBI:33737"/>
        <dbReference type="ChEBI" id="CHEBI:33738"/>
        <dbReference type="ChEBI" id="CHEBI:64694"/>
        <dbReference type="ChEBI" id="CHEBI:78396"/>
        <dbReference type="EC" id="1.14.15.45"/>
    </reaction>
</comment>
<dbReference type="InterPro" id="IPR002938">
    <property type="entry name" value="FAD-bd"/>
</dbReference>
<protein>
    <recommendedName>
        <fullName evidence="11">Ubiquinone biosynthesis monooxygenase COQ6, mitochondrial</fullName>
        <ecNumber evidence="11">1.14.15.45</ecNumber>
    </recommendedName>
    <alternativeName>
        <fullName evidence="11">2-methoxy-6-polyprenolphenol 4-hydroxylase</fullName>
        <ecNumber evidence="11">1.14.15.46</ecNumber>
    </alternativeName>
</protein>
<gene>
    <name evidence="11" type="primary">COQ6</name>
    <name evidence="13" type="ORF">D0865_01711</name>
</gene>
<dbReference type="GO" id="GO:0016712">
    <property type="term" value="F:oxidoreductase activity, acting on paired donors, with incorporation or reduction of molecular oxygen, reduced flavin or flavoprotein as one donor, and incorporation of one atom of oxygen"/>
    <property type="evidence" value="ECO:0007669"/>
    <property type="project" value="UniProtKB-UniRule"/>
</dbReference>
<dbReference type="PANTHER" id="PTHR43876:SF7">
    <property type="entry name" value="UBIQUINONE BIOSYNTHESIS MONOOXYGENASE COQ6, MITOCHONDRIAL"/>
    <property type="match status" value="1"/>
</dbReference>
<organism evidence="13 14">
    <name type="scientific">Hortaea werneckii</name>
    <name type="common">Black yeast</name>
    <name type="synonym">Cladosporium werneckii</name>
    <dbReference type="NCBI Taxonomy" id="91943"/>
    <lineage>
        <taxon>Eukaryota</taxon>
        <taxon>Fungi</taxon>
        <taxon>Dikarya</taxon>
        <taxon>Ascomycota</taxon>
        <taxon>Pezizomycotina</taxon>
        <taxon>Dothideomycetes</taxon>
        <taxon>Dothideomycetidae</taxon>
        <taxon>Mycosphaerellales</taxon>
        <taxon>Teratosphaeriaceae</taxon>
        <taxon>Hortaea</taxon>
    </lineage>
</organism>
<keyword evidence="9 11" id="KW-0496">Mitochondrion</keyword>
<comment type="catalytic activity">
    <reaction evidence="11">
        <text>a 2-methoxy-6-(all-trans-polyprenyl)phenol + 2 reduced [2Fe-2S]-[ferredoxin] + O2 + 2 H(+) = a 2-methoxy-6-(all-trans-polyprenyl)benzene-1,4-diol + 2 oxidized [2Fe-2S]-[ferredoxin] + H2O</text>
        <dbReference type="Rhea" id="RHEA:81183"/>
        <dbReference type="Rhea" id="RHEA-COMP:9551"/>
        <dbReference type="Rhea" id="RHEA-COMP:10000"/>
        <dbReference type="Rhea" id="RHEA-COMP:10001"/>
        <dbReference type="Rhea" id="RHEA-COMP:10858"/>
        <dbReference type="ChEBI" id="CHEBI:15377"/>
        <dbReference type="ChEBI" id="CHEBI:15378"/>
        <dbReference type="ChEBI" id="CHEBI:15379"/>
        <dbReference type="ChEBI" id="CHEBI:33737"/>
        <dbReference type="ChEBI" id="CHEBI:33738"/>
        <dbReference type="ChEBI" id="CHEBI:62731"/>
        <dbReference type="ChEBI" id="CHEBI:84166"/>
        <dbReference type="EC" id="1.14.15.46"/>
    </reaction>
</comment>
<evidence type="ECO:0000256" key="6">
    <source>
        <dbReference type="ARBA" id="ARBA00022827"/>
    </source>
</evidence>
<evidence type="ECO:0000313" key="14">
    <source>
        <dbReference type="Proteomes" id="UP000270230"/>
    </source>
</evidence>
<dbReference type="GO" id="GO:0106364">
    <property type="term" value="F:4-hydroxy-3-all-trans-polyprenylbenzoate oxygenase activity"/>
    <property type="evidence" value="ECO:0007669"/>
    <property type="project" value="UniProtKB-EC"/>
</dbReference>
<dbReference type="UniPathway" id="UPA00232"/>
<dbReference type="OrthoDB" id="683240at2759"/>
<accession>A0A3M7D7K1</accession>
<dbReference type="EC" id="1.14.15.45" evidence="11"/>
<evidence type="ECO:0000256" key="1">
    <source>
        <dbReference type="ARBA" id="ARBA00001974"/>
    </source>
</evidence>
<evidence type="ECO:0000259" key="12">
    <source>
        <dbReference type="Pfam" id="PF01494"/>
    </source>
</evidence>
<reference evidence="13 14" key="1">
    <citation type="journal article" date="2018" name="BMC Genomics">
        <title>Genomic evidence for intraspecific hybridization in a clonal and extremely halotolerant yeast.</title>
        <authorList>
            <person name="Gostincar C."/>
            <person name="Stajich J.E."/>
            <person name="Zupancic J."/>
            <person name="Zalar P."/>
            <person name="Gunde-Cimerman N."/>
        </authorList>
    </citation>
    <scope>NUCLEOTIDE SEQUENCE [LARGE SCALE GENOMIC DNA]</scope>
    <source>
        <strain evidence="13 14">EXF-151</strain>
    </source>
</reference>
<dbReference type="PROSITE" id="PS01304">
    <property type="entry name" value="UBIH"/>
    <property type="match status" value="1"/>
</dbReference>
<dbReference type="FunFam" id="3.50.50.60:FF:000021">
    <property type="entry name" value="Ubiquinone biosynthesis monooxygenase COQ6"/>
    <property type="match status" value="1"/>
</dbReference>
<dbReference type="AlphaFoldDB" id="A0A3M7D7K1"/>
<evidence type="ECO:0000313" key="13">
    <source>
        <dbReference type="EMBL" id="RMY60123.1"/>
    </source>
</evidence>
<dbReference type="FunFam" id="3.50.50.60:FF:000245">
    <property type="entry name" value="Ubiquinone biosynthesis monooxygenase COQ6, mitochondrial"/>
    <property type="match status" value="1"/>
</dbReference>
<dbReference type="GO" id="GO:0120538">
    <property type="term" value="F:2-methoxy-6-polyprenolphenol 4-hydroxylase activity"/>
    <property type="evidence" value="ECO:0007669"/>
    <property type="project" value="UniProtKB-EC"/>
</dbReference>
<evidence type="ECO:0000256" key="8">
    <source>
        <dbReference type="ARBA" id="ARBA00023033"/>
    </source>
</evidence>